<keyword evidence="8" id="KW-0966">Cell projection</keyword>
<dbReference type="PANTHER" id="PTHR34040">
    <property type="entry name" value="FLAGELLAR BIOSYNTHETIC PROTEIN FLIQ"/>
    <property type="match status" value="1"/>
</dbReference>
<evidence type="ECO:0000313" key="8">
    <source>
        <dbReference type="EMBL" id="ANO35285.1"/>
    </source>
</evidence>
<evidence type="ECO:0000256" key="6">
    <source>
        <dbReference type="ARBA" id="ARBA00023136"/>
    </source>
</evidence>
<dbReference type="PIRSF" id="PIRSF004669">
    <property type="entry name" value="FliQ"/>
    <property type="match status" value="1"/>
</dbReference>
<dbReference type="GO" id="GO:0009306">
    <property type="term" value="P:protein secretion"/>
    <property type="evidence" value="ECO:0007669"/>
    <property type="project" value="InterPro"/>
</dbReference>
<dbReference type="PRINTS" id="PR00952">
    <property type="entry name" value="TYPE3IMQPROT"/>
</dbReference>
<dbReference type="AlphaFoldDB" id="A0AAN1CU53"/>
<dbReference type="GO" id="GO:0005886">
    <property type="term" value="C:plasma membrane"/>
    <property type="evidence" value="ECO:0007669"/>
    <property type="project" value="UniProtKB-SubCell"/>
</dbReference>
<comment type="subcellular location">
    <subcellularLocation>
        <location evidence="1">Cell membrane</location>
        <topology evidence="1">Multi-pass membrane protein</topology>
    </subcellularLocation>
</comment>
<evidence type="ECO:0000256" key="2">
    <source>
        <dbReference type="ARBA" id="ARBA00006156"/>
    </source>
</evidence>
<organism evidence="8 9">
    <name type="scientific">Vibrio breoganii</name>
    <dbReference type="NCBI Taxonomy" id="553239"/>
    <lineage>
        <taxon>Bacteria</taxon>
        <taxon>Pseudomonadati</taxon>
        <taxon>Pseudomonadota</taxon>
        <taxon>Gammaproteobacteria</taxon>
        <taxon>Vibrionales</taxon>
        <taxon>Vibrionaceae</taxon>
        <taxon>Vibrio</taxon>
    </lineage>
</organism>
<evidence type="ECO:0000256" key="1">
    <source>
        <dbReference type="ARBA" id="ARBA00004651"/>
    </source>
</evidence>
<dbReference type="RefSeq" id="WP_065211047.1">
    <property type="nucleotide sequence ID" value="NZ_CP016179.1"/>
</dbReference>
<keyword evidence="6 7" id="KW-0472">Membrane</keyword>
<name>A0AAN1CU53_9VIBR</name>
<keyword evidence="8" id="KW-0282">Flagellum</keyword>
<accession>A0AAN1CU53</accession>
<evidence type="ECO:0000256" key="3">
    <source>
        <dbReference type="ARBA" id="ARBA00022475"/>
    </source>
</evidence>
<dbReference type="PANTHER" id="PTHR34040:SF8">
    <property type="entry name" value="FLAGELLAR BIOSYNTHETIC PROTEIN FLIQ"/>
    <property type="match status" value="1"/>
</dbReference>
<evidence type="ECO:0000256" key="5">
    <source>
        <dbReference type="ARBA" id="ARBA00022989"/>
    </source>
</evidence>
<gene>
    <name evidence="8" type="ORF">A6E01_18895</name>
</gene>
<reference evidence="8 9" key="1">
    <citation type="submission" date="2016-06" db="EMBL/GenBank/DDBJ databases">
        <title>Adaptive Radiation by Waves of Gene Transfer Leads to Fine-Scale Resource Partitioning in Marine Microbes.</title>
        <authorList>
            <person name="Hehemann J.-H."/>
            <person name="Arevalo P."/>
            <person name="Datta M.S."/>
            <person name="Yu X."/>
            <person name="Corzett C."/>
            <person name="Henschel A."/>
            <person name="Preheim S.P."/>
            <person name="Timberlake S."/>
            <person name="Alm E.J."/>
            <person name="Polz M.F."/>
        </authorList>
    </citation>
    <scope>NUCLEOTIDE SEQUENCE [LARGE SCALE GENOMIC DNA]</scope>
    <source>
        <strain evidence="8 9">FF50</strain>
        <plasmid evidence="8 9">unnamed1</plasmid>
    </source>
</reference>
<comment type="similarity">
    <text evidence="2">Belongs to the FliQ/MopD/SpaQ family.</text>
</comment>
<protein>
    <submittedName>
        <fullName evidence="8">Flagellar biosynthetic protein FliQ</fullName>
    </submittedName>
</protein>
<geneLocation type="plasmid" evidence="8 9">
    <name>unnamed1</name>
</geneLocation>
<dbReference type="KEGG" id="vbr:A6E01_18895"/>
<evidence type="ECO:0000256" key="4">
    <source>
        <dbReference type="ARBA" id="ARBA00022692"/>
    </source>
</evidence>
<proteinExistence type="inferred from homology"/>
<feature type="transmembrane region" description="Helical" evidence="7">
    <location>
        <begin position="51"/>
        <end position="69"/>
    </location>
</feature>
<evidence type="ECO:0000313" key="9">
    <source>
        <dbReference type="Proteomes" id="UP000092018"/>
    </source>
</evidence>
<feature type="transmembrane region" description="Helical" evidence="7">
    <location>
        <begin position="12"/>
        <end position="39"/>
    </location>
</feature>
<dbReference type="Proteomes" id="UP000092018">
    <property type="component" value="Plasmid unnamed1"/>
</dbReference>
<keyword evidence="3" id="KW-1003">Cell membrane</keyword>
<keyword evidence="8" id="KW-0969">Cilium</keyword>
<keyword evidence="8" id="KW-0614">Plasmid</keyword>
<keyword evidence="4 7" id="KW-0812">Transmembrane</keyword>
<dbReference type="Pfam" id="PF01313">
    <property type="entry name" value="Bac_export_3"/>
    <property type="match status" value="1"/>
</dbReference>
<sequence>MTPELAVHLISSSLWVVVKVVCLIILPSLSVGLLVAIFQAVTQIQENTLSFLPRLLAILGAIAFGGHYISTEVLDLFGYTFSHINDISLR</sequence>
<dbReference type="InterPro" id="IPR002191">
    <property type="entry name" value="Bac_export_3"/>
</dbReference>
<dbReference type="EMBL" id="CP016179">
    <property type="protein sequence ID" value="ANO35285.1"/>
    <property type="molecule type" value="Genomic_DNA"/>
</dbReference>
<evidence type="ECO:0000256" key="7">
    <source>
        <dbReference type="SAM" id="Phobius"/>
    </source>
</evidence>
<keyword evidence="5 7" id="KW-1133">Transmembrane helix</keyword>